<gene>
    <name evidence="2" type="ORF">B1A_15287</name>
</gene>
<dbReference type="HAMAP" id="MF_00659">
    <property type="entry name" value="UPF0250"/>
    <property type="match status" value="1"/>
</dbReference>
<evidence type="ECO:0000313" key="2">
    <source>
        <dbReference type="EMBL" id="EQD43989.1"/>
    </source>
</evidence>
<dbReference type="InterPro" id="IPR007454">
    <property type="entry name" value="UPF0250_YbeD-like"/>
</dbReference>
<dbReference type="EMBL" id="AUZX01011218">
    <property type="protein sequence ID" value="EQD43989.1"/>
    <property type="molecule type" value="Genomic_DNA"/>
</dbReference>
<comment type="similarity">
    <text evidence="1">Belongs to the UPF0250 family.</text>
</comment>
<proteinExistence type="inferred from homology"/>
<evidence type="ECO:0000256" key="1">
    <source>
        <dbReference type="ARBA" id="ARBA00008460"/>
    </source>
</evidence>
<sequence>WRRIDAAFQQWKSRVAGATVVSKHVLEFPTEYPIKVIGRPSDEFRARVHAVVLRHAPTLESERVSERLSGQGNFLSISYTLHAESREQVEALTAELKACDGVLMLL</sequence>
<dbReference type="Pfam" id="PF04359">
    <property type="entry name" value="DUF493"/>
    <property type="match status" value="1"/>
</dbReference>
<dbReference type="SUPFAM" id="SSF117991">
    <property type="entry name" value="YbeD/HP0495-like"/>
    <property type="match status" value="1"/>
</dbReference>
<organism evidence="2">
    <name type="scientific">mine drainage metagenome</name>
    <dbReference type="NCBI Taxonomy" id="410659"/>
    <lineage>
        <taxon>unclassified sequences</taxon>
        <taxon>metagenomes</taxon>
        <taxon>ecological metagenomes</taxon>
    </lineage>
</organism>
<protein>
    <submittedName>
        <fullName evidence="2">Protein containing DUF493</fullName>
    </submittedName>
</protein>
<dbReference type="Gene3D" id="3.30.70.260">
    <property type="match status" value="1"/>
</dbReference>
<dbReference type="PANTHER" id="PTHR38036:SF1">
    <property type="entry name" value="UPF0250 PROTEIN YBED"/>
    <property type="match status" value="1"/>
</dbReference>
<comment type="caution">
    <text evidence="2">The sequence shown here is derived from an EMBL/GenBank/DDBJ whole genome shotgun (WGS) entry which is preliminary data.</text>
</comment>
<dbReference type="PANTHER" id="PTHR38036">
    <property type="entry name" value="UPF0250 PROTEIN YBED"/>
    <property type="match status" value="1"/>
</dbReference>
<dbReference type="AlphaFoldDB" id="T1ATB8"/>
<name>T1ATB8_9ZZZZ</name>
<accession>T1ATB8</accession>
<dbReference type="GO" id="GO:0005829">
    <property type="term" value="C:cytosol"/>
    <property type="evidence" value="ECO:0007669"/>
    <property type="project" value="TreeGrafter"/>
</dbReference>
<reference evidence="2" key="2">
    <citation type="journal article" date="2014" name="ISME J.">
        <title>Microbial stratification in low pH oxic and suboxic macroscopic growths along an acid mine drainage.</title>
        <authorList>
            <person name="Mendez-Garcia C."/>
            <person name="Mesa V."/>
            <person name="Sprenger R.R."/>
            <person name="Richter M."/>
            <person name="Diez M.S."/>
            <person name="Solano J."/>
            <person name="Bargiela R."/>
            <person name="Golyshina O.V."/>
            <person name="Manteca A."/>
            <person name="Ramos J.L."/>
            <person name="Gallego J.R."/>
            <person name="Llorente I."/>
            <person name="Martins Dos Santos V.A."/>
            <person name="Jensen O.N."/>
            <person name="Pelaez A.I."/>
            <person name="Sanchez J."/>
            <person name="Ferrer M."/>
        </authorList>
    </citation>
    <scope>NUCLEOTIDE SEQUENCE</scope>
</reference>
<dbReference type="InterPro" id="IPR027471">
    <property type="entry name" value="YbeD-like_sf"/>
</dbReference>
<reference evidence="2" key="1">
    <citation type="submission" date="2013-08" db="EMBL/GenBank/DDBJ databases">
        <authorList>
            <person name="Mendez C."/>
            <person name="Richter M."/>
            <person name="Ferrer M."/>
            <person name="Sanchez J."/>
        </authorList>
    </citation>
    <scope>NUCLEOTIDE SEQUENCE</scope>
</reference>
<feature type="non-terminal residue" evidence="2">
    <location>
        <position position="1"/>
    </location>
</feature>